<name>A0AAE9YR76_9GAMM</name>
<evidence type="ECO:0000256" key="2">
    <source>
        <dbReference type="PROSITE-ProRule" id="PRU00409"/>
    </source>
</evidence>
<proteinExistence type="predicted"/>
<accession>A0AAE9YR76</accession>
<keyword evidence="1" id="KW-0464">Manganese</keyword>
<dbReference type="PROSITE" id="PS50975">
    <property type="entry name" value="ATP_GRASP"/>
    <property type="match status" value="1"/>
</dbReference>
<dbReference type="AlphaFoldDB" id="A0AAE9YR76"/>
<keyword evidence="5" id="KW-1185">Reference proteome</keyword>
<evidence type="ECO:0000313" key="5">
    <source>
        <dbReference type="Proteomes" id="UP000032568"/>
    </source>
</evidence>
<dbReference type="InterPro" id="IPR048936">
    <property type="entry name" value="MvdD-like_ATPgrasp"/>
</dbReference>
<reference evidence="4 5" key="1">
    <citation type="journal article" date="2015" name="Genome Announc.">
        <title>Draft Genome Sequences of Marine Isolates of Thalassomonas viridans and Thalassomonas actiniarum.</title>
        <authorList>
            <person name="Olonade I."/>
            <person name="van Zyl L.J."/>
            <person name="Trindade M."/>
        </authorList>
    </citation>
    <scope>NUCLEOTIDE SEQUENCE [LARGE SCALE GENOMIC DNA]</scope>
    <source>
        <strain evidence="4 5">A5K-106</strain>
    </source>
</reference>
<dbReference type="PANTHER" id="PTHR21621:SF0">
    <property type="entry name" value="BETA-CITRYLGLUTAMATE SYNTHASE B-RELATED"/>
    <property type="match status" value="1"/>
</dbReference>
<dbReference type="GO" id="GO:0005737">
    <property type="term" value="C:cytoplasm"/>
    <property type="evidence" value="ECO:0007669"/>
    <property type="project" value="TreeGrafter"/>
</dbReference>
<evidence type="ECO:0000313" key="4">
    <source>
        <dbReference type="EMBL" id="WDD99192.1"/>
    </source>
</evidence>
<dbReference type="KEGG" id="tact:SG35_000435"/>
<dbReference type="Proteomes" id="UP000032568">
    <property type="component" value="Chromosome"/>
</dbReference>
<protein>
    <recommendedName>
        <fullName evidence="3">ATP-grasp domain-containing protein</fullName>
    </recommendedName>
</protein>
<dbReference type="InterPro" id="IPR011761">
    <property type="entry name" value="ATP-grasp"/>
</dbReference>
<dbReference type="GO" id="GO:0009432">
    <property type="term" value="P:SOS response"/>
    <property type="evidence" value="ECO:0007669"/>
    <property type="project" value="TreeGrafter"/>
</dbReference>
<dbReference type="SUPFAM" id="SSF56059">
    <property type="entry name" value="Glutathione synthetase ATP-binding domain-like"/>
    <property type="match status" value="1"/>
</dbReference>
<dbReference type="GO" id="GO:0005524">
    <property type="term" value="F:ATP binding"/>
    <property type="evidence" value="ECO:0007669"/>
    <property type="project" value="UniProtKB-UniRule"/>
</dbReference>
<dbReference type="GO" id="GO:0018169">
    <property type="term" value="F:ribosomal S6-glutamic acid ligase activity"/>
    <property type="evidence" value="ECO:0007669"/>
    <property type="project" value="TreeGrafter"/>
</dbReference>
<keyword evidence="2" id="KW-0547">Nucleotide-binding</keyword>
<dbReference type="Pfam" id="PF21068">
    <property type="entry name" value="ATPgraspMvdD"/>
    <property type="match status" value="1"/>
</dbReference>
<feature type="domain" description="ATP-grasp" evidence="3">
    <location>
        <begin position="130"/>
        <end position="303"/>
    </location>
</feature>
<dbReference type="RefSeq" id="WP_044835233.1">
    <property type="nucleotide sequence ID" value="NZ_CP059735.1"/>
</dbReference>
<dbReference type="PANTHER" id="PTHR21621">
    <property type="entry name" value="RIBOSOMAL PROTEIN S6 MODIFICATION PROTEIN"/>
    <property type="match status" value="1"/>
</dbReference>
<evidence type="ECO:0000259" key="3">
    <source>
        <dbReference type="PROSITE" id="PS50975"/>
    </source>
</evidence>
<dbReference type="InterPro" id="IPR013651">
    <property type="entry name" value="ATP-grasp_RimK-type"/>
</dbReference>
<reference evidence="4 5" key="2">
    <citation type="journal article" date="2022" name="Mar. Drugs">
        <title>Bioassay-Guided Fractionation Leads to the Detection of Cholic Acid Generated by the Rare Thalassomonas sp.</title>
        <authorList>
            <person name="Pheiffer F."/>
            <person name="Schneider Y.K."/>
            <person name="Hansen E.H."/>
            <person name="Andersen J.H."/>
            <person name="Isaksson J."/>
            <person name="Busche T."/>
            <person name="R C."/>
            <person name="Kalinowski J."/>
            <person name="Zyl L.V."/>
            <person name="Trindade M."/>
        </authorList>
    </citation>
    <scope>NUCLEOTIDE SEQUENCE [LARGE SCALE GENOMIC DNA]</scope>
    <source>
        <strain evidence="4 5">A5K-106</strain>
    </source>
</reference>
<keyword evidence="2" id="KW-0067">ATP-binding</keyword>
<evidence type="ECO:0000256" key="1">
    <source>
        <dbReference type="ARBA" id="ARBA00023211"/>
    </source>
</evidence>
<organism evidence="4 5">
    <name type="scientific">Thalassomonas actiniarum</name>
    <dbReference type="NCBI Taxonomy" id="485447"/>
    <lineage>
        <taxon>Bacteria</taxon>
        <taxon>Pseudomonadati</taxon>
        <taxon>Pseudomonadota</taxon>
        <taxon>Gammaproteobacteria</taxon>
        <taxon>Alteromonadales</taxon>
        <taxon>Colwelliaceae</taxon>
        <taxon>Thalassomonas</taxon>
    </lineage>
</organism>
<sequence length="304" mass="35003">MHHIIMGHHQDPHSQYMMEKFAQRGLSAHLFETHDFPKAVQFTFSPNNGEGYLILNDGSRLNFDEIKSVYWRNFCGVTDESTKKNFTTIDDISARDSMACLRTWFDLNNQTTWVNGWQAYQHHKEKPLQLFKVKNLGVNIPQTYVGNDLDEIRRCYSAFGKSIFKPVFGGAHTEMLTDAHLESTRVREALTKSPITVQEFIPGTNIRTYVIGDKVFSAELRSDSADFREDEDVELIVIDTPPAIAEQALKIARCLYLNWTAIDWRRDSQGNYYFLEANPSPMFIGFEKKSGIAISDHLIDFMEK</sequence>
<dbReference type="Gene3D" id="3.30.470.20">
    <property type="entry name" value="ATP-grasp fold, B domain"/>
    <property type="match status" value="1"/>
</dbReference>
<dbReference type="GO" id="GO:0046872">
    <property type="term" value="F:metal ion binding"/>
    <property type="evidence" value="ECO:0007669"/>
    <property type="project" value="InterPro"/>
</dbReference>
<dbReference type="EMBL" id="CP059735">
    <property type="protein sequence ID" value="WDD99192.1"/>
    <property type="molecule type" value="Genomic_DNA"/>
</dbReference>
<dbReference type="Pfam" id="PF08443">
    <property type="entry name" value="RimK"/>
    <property type="match status" value="1"/>
</dbReference>
<gene>
    <name evidence="4" type="ORF">SG35_000435</name>
</gene>